<dbReference type="SMART" id="SM00993">
    <property type="entry name" value="YL1_C"/>
    <property type="match status" value="1"/>
</dbReference>
<feature type="region of interest" description="Disordered" evidence="3">
    <location>
        <begin position="272"/>
        <end position="293"/>
    </location>
</feature>
<dbReference type="EMBL" id="JAPXFL010000002">
    <property type="protein sequence ID" value="KAK9510156.1"/>
    <property type="molecule type" value="Genomic_DNA"/>
</dbReference>
<dbReference type="Pfam" id="PF05764">
    <property type="entry name" value="YL1"/>
    <property type="match status" value="1"/>
</dbReference>
<evidence type="ECO:0000313" key="5">
    <source>
        <dbReference type="EMBL" id="KAK9510156.1"/>
    </source>
</evidence>
<feature type="compositionally biased region" description="Basic and acidic residues" evidence="3">
    <location>
        <begin position="67"/>
        <end position="76"/>
    </location>
</feature>
<dbReference type="GO" id="GO:0005634">
    <property type="term" value="C:nucleus"/>
    <property type="evidence" value="ECO:0007669"/>
    <property type="project" value="TreeGrafter"/>
</dbReference>
<dbReference type="InterPro" id="IPR046757">
    <property type="entry name" value="YL1_N"/>
</dbReference>
<evidence type="ECO:0000313" key="6">
    <source>
        <dbReference type="Proteomes" id="UP001461498"/>
    </source>
</evidence>
<dbReference type="InterPro" id="IPR013272">
    <property type="entry name" value="Vps72/YL1_C"/>
</dbReference>
<accession>A0AAW1DGJ3</accession>
<organism evidence="5 6">
    <name type="scientific">Rhynocoris fuscipes</name>
    <dbReference type="NCBI Taxonomy" id="488301"/>
    <lineage>
        <taxon>Eukaryota</taxon>
        <taxon>Metazoa</taxon>
        <taxon>Ecdysozoa</taxon>
        <taxon>Arthropoda</taxon>
        <taxon>Hexapoda</taxon>
        <taxon>Insecta</taxon>
        <taxon>Pterygota</taxon>
        <taxon>Neoptera</taxon>
        <taxon>Paraneoptera</taxon>
        <taxon>Hemiptera</taxon>
        <taxon>Heteroptera</taxon>
        <taxon>Panheteroptera</taxon>
        <taxon>Cimicomorpha</taxon>
        <taxon>Reduviidae</taxon>
        <taxon>Harpactorinae</taxon>
        <taxon>Harpactorini</taxon>
        <taxon>Rhynocoris</taxon>
    </lineage>
</organism>
<feature type="domain" description="Vps72/YL1 C-terminal" evidence="4">
    <location>
        <begin position="338"/>
        <end position="367"/>
    </location>
</feature>
<feature type="compositionally biased region" description="Basic and acidic residues" evidence="3">
    <location>
        <begin position="99"/>
        <end position="108"/>
    </location>
</feature>
<keyword evidence="6" id="KW-1185">Reference proteome</keyword>
<gene>
    <name evidence="5" type="ORF">O3M35_004999</name>
</gene>
<feature type="region of interest" description="Disordered" evidence="3">
    <location>
        <begin position="1"/>
        <end position="162"/>
    </location>
</feature>
<comment type="caution">
    <text evidence="5">The sequence shown here is derived from an EMBL/GenBank/DDBJ whole genome shotgun (WGS) entry which is preliminary data.</text>
</comment>
<protein>
    <recommendedName>
        <fullName evidence="2">Vacuolar protein sorting-associated protein 72 homolog</fullName>
    </recommendedName>
</protein>
<feature type="region of interest" description="Disordered" evidence="3">
    <location>
        <begin position="221"/>
        <end position="240"/>
    </location>
</feature>
<dbReference type="Pfam" id="PF08265">
    <property type="entry name" value="YL1_C"/>
    <property type="match status" value="1"/>
</dbReference>
<feature type="compositionally biased region" description="Basic and acidic residues" evidence="3">
    <location>
        <begin position="230"/>
        <end position="240"/>
    </location>
</feature>
<name>A0AAW1DGJ3_9HEMI</name>
<dbReference type="PANTHER" id="PTHR13275:SF4">
    <property type="entry name" value="VACUOLAR PROTEIN SORTING-ASSOCIATED PROTEIN 72 HOMOLOG"/>
    <property type="match status" value="1"/>
</dbReference>
<sequence length="457" mass="52266">MAASRERRVTAGNKLAKLLNEEEEDDFYKTTYGGFQEEENDDDYKSEEEGEDVVDSDFSIDENDEVVSDHDDEGKKPQRNALRKVYKDPKPLKRKREIKPKEKETEKVKRVKKSATRGQFYASERKSKRNSTAVKSAATAQRVKERTAQRRRKVVRSEDAWKPTQEELLEEAKITEAENLKSLEKYYKLELERKKTRVVKKTFTGPTIRYHSVSMPVVTGLDDTNVQSDKSSETDKPVEIKKEPIIFPEDEQVEIDSNGFFNPPDIESEVEISSQSEPVAAVPSEEDKLNEKKEDVKTEIPVGTVGGRYERTFITYSDEATFRKAFPERKPPKPREPRLCPITRQIAKYVDPKTQCAFSHVRAFRVIREAYYSQLDAKIARGATEGLDPAELEKWIPYRAKINSQKAAQSGTRIRLDPASLHLAQIKLKAPADRTRLVTTLVPSNQVYSSSQAKLSL</sequence>
<evidence type="ECO:0000259" key="4">
    <source>
        <dbReference type="SMART" id="SM00993"/>
    </source>
</evidence>
<dbReference type="Proteomes" id="UP001461498">
    <property type="component" value="Unassembled WGS sequence"/>
</dbReference>
<evidence type="ECO:0000256" key="3">
    <source>
        <dbReference type="SAM" id="MobiDB-lite"/>
    </source>
</evidence>
<reference evidence="5 6" key="1">
    <citation type="submission" date="2022-12" db="EMBL/GenBank/DDBJ databases">
        <title>Chromosome-level genome assembly of true bugs.</title>
        <authorList>
            <person name="Ma L."/>
            <person name="Li H."/>
        </authorList>
    </citation>
    <scope>NUCLEOTIDE SEQUENCE [LARGE SCALE GENOMIC DNA]</scope>
    <source>
        <strain evidence="5">Lab_2022b</strain>
    </source>
</reference>
<evidence type="ECO:0000256" key="1">
    <source>
        <dbReference type="ARBA" id="ARBA00006832"/>
    </source>
</evidence>
<evidence type="ECO:0000256" key="2">
    <source>
        <dbReference type="ARBA" id="ARBA00020000"/>
    </source>
</evidence>
<dbReference type="AlphaFoldDB" id="A0AAW1DGJ3"/>
<feature type="compositionally biased region" description="Acidic residues" evidence="3">
    <location>
        <begin position="36"/>
        <end position="66"/>
    </location>
</feature>
<dbReference type="PANTHER" id="PTHR13275">
    <property type="entry name" value="YL-1 PROTEIN TRANSCRIPTION FACTOR-LIKE 1"/>
    <property type="match status" value="1"/>
</dbReference>
<proteinExistence type="inferred from homology"/>
<comment type="similarity">
    <text evidence="1">Belongs to the VPS72/YL1 family.</text>
</comment>